<proteinExistence type="predicted"/>
<evidence type="ECO:0008006" key="3">
    <source>
        <dbReference type="Google" id="ProtNLM"/>
    </source>
</evidence>
<organism evidence="1 2">
    <name type="scientific">Aquabacterium soli</name>
    <dbReference type="NCBI Taxonomy" id="2493092"/>
    <lineage>
        <taxon>Bacteria</taxon>
        <taxon>Pseudomonadati</taxon>
        <taxon>Pseudomonadota</taxon>
        <taxon>Betaproteobacteria</taxon>
        <taxon>Burkholderiales</taxon>
        <taxon>Aquabacterium</taxon>
    </lineage>
</organism>
<dbReference type="EMBL" id="RSED01000002">
    <property type="protein sequence ID" value="RRS05921.1"/>
    <property type="molecule type" value="Genomic_DNA"/>
</dbReference>
<dbReference type="OrthoDB" id="9800373at2"/>
<dbReference type="PANTHER" id="PTHR21192">
    <property type="entry name" value="NUCLEAR PROTEIN E3-3"/>
    <property type="match status" value="1"/>
</dbReference>
<evidence type="ECO:0000313" key="2">
    <source>
        <dbReference type="Proteomes" id="UP000269265"/>
    </source>
</evidence>
<dbReference type="InterPro" id="IPR036748">
    <property type="entry name" value="MTH938-like_sf"/>
</dbReference>
<dbReference type="CDD" id="cd05560">
    <property type="entry name" value="Xcc1710_like"/>
    <property type="match status" value="1"/>
</dbReference>
<dbReference type="Pfam" id="PF04430">
    <property type="entry name" value="DUF498"/>
    <property type="match status" value="1"/>
</dbReference>
<protein>
    <recommendedName>
        <fullName evidence="3">Xcc1710-like domain-containing protein</fullName>
    </recommendedName>
</protein>
<dbReference type="SUPFAM" id="SSF64076">
    <property type="entry name" value="MTH938-like"/>
    <property type="match status" value="1"/>
</dbReference>
<dbReference type="RefSeq" id="WP_125241828.1">
    <property type="nucleotide sequence ID" value="NZ_RSED01000002.1"/>
</dbReference>
<sequence>MKFQPDLPEGTNIIHAVTRTQVSVNGQPHTSSVLVPGHAPLTAWAPATMEELTANHIAEILPFKPELVILGSGPALRFAHPSVLRPLIDAGIGVETMDTPAACRTYNVLMSEGRKVLAALIIHP</sequence>
<evidence type="ECO:0000313" key="1">
    <source>
        <dbReference type="EMBL" id="RRS05921.1"/>
    </source>
</evidence>
<dbReference type="Proteomes" id="UP000269265">
    <property type="component" value="Unassembled WGS sequence"/>
</dbReference>
<gene>
    <name evidence="1" type="ORF">EIP75_03425</name>
</gene>
<dbReference type="InterPro" id="IPR007523">
    <property type="entry name" value="NDUFAF3/AAMDC"/>
</dbReference>
<name>A0A426VGP8_9BURK</name>
<dbReference type="Gene3D" id="3.40.1230.10">
    <property type="entry name" value="MTH938-like"/>
    <property type="match status" value="1"/>
</dbReference>
<accession>A0A426VGP8</accession>
<comment type="caution">
    <text evidence="1">The sequence shown here is derived from an EMBL/GenBank/DDBJ whole genome shotgun (WGS) entry which is preliminary data.</text>
</comment>
<dbReference type="AlphaFoldDB" id="A0A426VGP8"/>
<dbReference type="PANTHER" id="PTHR21192:SF2">
    <property type="entry name" value="NADH DEHYDROGENASE [UBIQUINONE] 1 ALPHA SUBCOMPLEX ASSEMBLY FACTOR 3"/>
    <property type="match status" value="1"/>
</dbReference>
<reference evidence="1 2" key="1">
    <citation type="submission" date="2018-12" db="EMBL/GenBank/DDBJ databases">
        <title>The whole draft genome of Aquabacterium sp. SJQ9.</title>
        <authorList>
            <person name="Sun L."/>
            <person name="Gao X."/>
            <person name="Chen W."/>
            <person name="Huang K."/>
        </authorList>
    </citation>
    <scope>NUCLEOTIDE SEQUENCE [LARGE SCALE GENOMIC DNA]</scope>
    <source>
        <strain evidence="1 2">SJQ9</strain>
    </source>
</reference>
<keyword evidence="2" id="KW-1185">Reference proteome</keyword>